<dbReference type="AlphaFoldDB" id="A0A1H1VL01"/>
<reference evidence="3" key="1">
    <citation type="submission" date="2016-10" db="EMBL/GenBank/DDBJ databases">
        <authorList>
            <person name="Varghese N."/>
            <person name="Submissions S."/>
        </authorList>
    </citation>
    <scope>NUCLEOTIDE SEQUENCE [LARGE SCALE GENOMIC DNA]</scope>
    <source>
        <strain evidence="3">KCTC 32247</strain>
    </source>
</reference>
<dbReference type="RefSeq" id="WP_090349512.1">
    <property type="nucleotide sequence ID" value="NZ_LT629751.1"/>
</dbReference>
<accession>A0A1H1VL01</accession>
<sequence>MRYLWLPLLLCSPLALAQETSDLSYEAYIDSDKRIKCLYGYAAEKTGNHAAAMQIFGDCIERWNDVYSMIWLAQMYESGSGMPVDLAKSAELIRRGATQPDDAPYVSLARYHWGAALTEGRGVPADPLEGRRWLEKSAAAGESEAISYLQRLATDAAAPRQ</sequence>
<dbReference type="Gene3D" id="1.25.40.10">
    <property type="entry name" value="Tetratricopeptide repeat domain"/>
    <property type="match status" value="1"/>
</dbReference>
<dbReference type="Pfam" id="PF08238">
    <property type="entry name" value="Sel1"/>
    <property type="match status" value="2"/>
</dbReference>
<dbReference type="EMBL" id="LT629751">
    <property type="protein sequence ID" value="SDS85482.1"/>
    <property type="molecule type" value="Genomic_DNA"/>
</dbReference>
<feature type="chain" id="PRO_5009263404" evidence="1">
    <location>
        <begin position="18"/>
        <end position="161"/>
    </location>
</feature>
<feature type="signal peptide" evidence="1">
    <location>
        <begin position="1"/>
        <end position="17"/>
    </location>
</feature>
<evidence type="ECO:0000313" key="2">
    <source>
        <dbReference type="EMBL" id="SDS85482.1"/>
    </source>
</evidence>
<evidence type="ECO:0000313" key="3">
    <source>
        <dbReference type="Proteomes" id="UP000243359"/>
    </source>
</evidence>
<dbReference type="InterPro" id="IPR011990">
    <property type="entry name" value="TPR-like_helical_dom_sf"/>
</dbReference>
<dbReference type="STRING" id="1392877.SAMN05216221_2806"/>
<dbReference type="OrthoDB" id="5365194at2"/>
<evidence type="ECO:0000256" key="1">
    <source>
        <dbReference type="SAM" id="SignalP"/>
    </source>
</evidence>
<dbReference type="SUPFAM" id="SSF81901">
    <property type="entry name" value="HCP-like"/>
    <property type="match status" value="1"/>
</dbReference>
<proteinExistence type="predicted"/>
<keyword evidence="1" id="KW-0732">Signal</keyword>
<dbReference type="InterPro" id="IPR006597">
    <property type="entry name" value="Sel1-like"/>
</dbReference>
<keyword evidence="3" id="KW-1185">Reference proteome</keyword>
<dbReference type="Proteomes" id="UP000243359">
    <property type="component" value="Chromosome I"/>
</dbReference>
<protein>
    <submittedName>
        <fullName evidence="2">Sel1 repeat-containing protein</fullName>
    </submittedName>
</protein>
<dbReference type="SMART" id="SM00671">
    <property type="entry name" value="SEL1"/>
    <property type="match status" value="2"/>
</dbReference>
<organism evidence="2 3">
    <name type="scientific">Pseudomonas oryzae</name>
    <dbReference type="NCBI Taxonomy" id="1392877"/>
    <lineage>
        <taxon>Bacteria</taxon>
        <taxon>Pseudomonadati</taxon>
        <taxon>Pseudomonadota</taxon>
        <taxon>Gammaproteobacteria</taxon>
        <taxon>Pseudomonadales</taxon>
        <taxon>Pseudomonadaceae</taxon>
        <taxon>Pseudomonas</taxon>
    </lineage>
</organism>
<name>A0A1H1VL01_9PSED</name>
<gene>
    <name evidence="2" type="ORF">SAMN05216221_2806</name>
</gene>